<evidence type="ECO:0000313" key="5">
    <source>
        <dbReference type="Proteomes" id="UP000244180"/>
    </source>
</evidence>
<protein>
    <submittedName>
        <fullName evidence="4">Type I restriction-modification system, specificity subunit S</fullName>
    </submittedName>
</protein>
<evidence type="ECO:0000256" key="1">
    <source>
        <dbReference type="ARBA" id="ARBA00022747"/>
    </source>
</evidence>
<proteinExistence type="predicted"/>
<evidence type="ECO:0000313" key="4">
    <source>
        <dbReference type="EMBL" id="PTQ51573.1"/>
    </source>
</evidence>
<keyword evidence="2" id="KW-0238">DNA-binding</keyword>
<feature type="coiled-coil region" evidence="3">
    <location>
        <begin position="4"/>
        <end position="34"/>
    </location>
</feature>
<organism evidence="4 5">
    <name type="scientific">Hydrogenibacillus schlegelii</name>
    <name type="common">Bacillus schlegelii</name>
    <dbReference type="NCBI Taxonomy" id="1484"/>
    <lineage>
        <taxon>Bacteria</taxon>
        <taxon>Bacillati</taxon>
        <taxon>Bacillota</taxon>
        <taxon>Bacilli</taxon>
        <taxon>Bacillales</taxon>
        <taxon>Bacillales Family X. Incertae Sedis</taxon>
        <taxon>Hydrogenibacillus</taxon>
    </lineage>
</organism>
<dbReference type="Gene3D" id="3.90.220.20">
    <property type="entry name" value="DNA methylase specificity domains"/>
    <property type="match status" value="1"/>
</dbReference>
<gene>
    <name evidence="4" type="ORF">HSCHL_1306</name>
</gene>
<dbReference type="GO" id="GO:0003677">
    <property type="term" value="F:DNA binding"/>
    <property type="evidence" value="ECO:0007669"/>
    <property type="project" value="UniProtKB-KW"/>
</dbReference>
<evidence type="ECO:0000256" key="2">
    <source>
        <dbReference type="ARBA" id="ARBA00023125"/>
    </source>
</evidence>
<dbReference type="InterPro" id="IPR044946">
    <property type="entry name" value="Restrct_endonuc_typeI_TRD_sf"/>
</dbReference>
<keyword evidence="3" id="KW-0175">Coiled coil</keyword>
<dbReference type="GO" id="GO:0009307">
    <property type="term" value="P:DNA restriction-modification system"/>
    <property type="evidence" value="ECO:0007669"/>
    <property type="project" value="UniProtKB-KW"/>
</dbReference>
<comment type="caution">
    <text evidence="4">The sequence shown here is derived from an EMBL/GenBank/DDBJ whole genome shotgun (WGS) entry which is preliminary data.</text>
</comment>
<sequence length="41" mass="4684">MARLEAVQEKIRALKSAQAETDEELKRLKQAILEKAFKGEL</sequence>
<evidence type="ECO:0000256" key="3">
    <source>
        <dbReference type="SAM" id="Coils"/>
    </source>
</evidence>
<accession>A0A2T5G5X2</accession>
<dbReference type="EMBL" id="PEBV01000042">
    <property type="protein sequence ID" value="PTQ51573.1"/>
    <property type="molecule type" value="Genomic_DNA"/>
</dbReference>
<keyword evidence="1" id="KW-0680">Restriction system</keyword>
<dbReference type="Proteomes" id="UP000244180">
    <property type="component" value="Unassembled WGS sequence"/>
</dbReference>
<reference evidence="4 5" key="1">
    <citation type="submission" date="2017-08" db="EMBL/GenBank/DDBJ databases">
        <title>Burning lignite coal seam in the remote Altai Mountains harbors a hydrogen-driven thermophilic microbial community.</title>
        <authorList>
            <person name="Kadnikov V.V."/>
            <person name="Mardanov A.V."/>
            <person name="Ivasenko D."/>
            <person name="Beletsky A.V."/>
            <person name="Karnachuk O.V."/>
            <person name="Ravin N.V."/>
        </authorList>
    </citation>
    <scope>NUCLEOTIDE SEQUENCE [LARGE SCALE GENOMIC DNA]</scope>
    <source>
        <strain evidence="4">AL33</strain>
    </source>
</reference>
<name>A0A2T5G5X2_HYDSH</name>
<dbReference type="AlphaFoldDB" id="A0A2T5G5X2"/>